<accession>A0A1V9YR36</accession>
<evidence type="ECO:0000259" key="2">
    <source>
        <dbReference type="SMART" id="SM01349"/>
    </source>
</evidence>
<dbReference type="EMBL" id="JNBR01001389">
    <property type="protein sequence ID" value="OQR88259.1"/>
    <property type="molecule type" value="Genomic_DNA"/>
</dbReference>
<evidence type="ECO:0000313" key="4">
    <source>
        <dbReference type="Proteomes" id="UP000243579"/>
    </source>
</evidence>
<dbReference type="InterPro" id="IPR024395">
    <property type="entry name" value="CLASP_N_dom"/>
</dbReference>
<dbReference type="GO" id="GO:0008017">
    <property type="term" value="F:microtubule binding"/>
    <property type="evidence" value="ECO:0007669"/>
    <property type="project" value="TreeGrafter"/>
</dbReference>
<dbReference type="PANTHER" id="PTHR21567">
    <property type="entry name" value="CLASP"/>
    <property type="match status" value="1"/>
</dbReference>
<dbReference type="PANTHER" id="PTHR21567:SF9">
    <property type="entry name" value="CLIP-ASSOCIATING PROTEIN"/>
    <property type="match status" value="1"/>
</dbReference>
<protein>
    <submittedName>
        <fullName evidence="3">CLIP-associating protein</fullName>
    </submittedName>
</protein>
<proteinExistence type="predicted"/>
<dbReference type="GO" id="GO:0005819">
    <property type="term" value="C:spindle"/>
    <property type="evidence" value="ECO:0007669"/>
    <property type="project" value="UniProtKB-ARBA"/>
</dbReference>
<evidence type="ECO:0000256" key="1">
    <source>
        <dbReference type="SAM" id="MobiDB-lite"/>
    </source>
</evidence>
<feature type="domain" description="TOG" evidence="2">
    <location>
        <begin position="1"/>
        <end position="239"/>
    </location>
</feature>
<dbReference type="Gene3D" id="1.25.10.10">
    <property type="entry name" value="Leucine-rich Repeat Variant"/>
    <property type="match status" value="1"/>
</dbReference>
<dbReference type="SMART" id="SM01349">
    <property type="entry name" value="TOG"/>
    <property type="match status" value="1"/>
</dbReference>
<evidence type="ECO:0000313" key="3">
    <source>
        <dbReference type="EMBL" id="OQR88259.1"/>
    </source>
</evidence>
<dbReference type="AlphaFoldDB" id="A0A1V9YR36"/>
<name>A0A1V9YR36_ACHHY</name>
<dbReference type="GO" id="GO:0005881">
    <property type="term" value="C:cytoplasmic microtubule"/>
    <property type="evidence" value="ECO:0007669"/>
    <property type="project" value="TreeGrafter"/>
</dbReference>
<dbReference type="InterPro" id="IPR034085">
    <property type="entry name" value="TOG"/>
</dbReference>
<feature type="region of interest" description="Disordered" evidence="1">
    <location>
        <begin position="230"/>
        <end position="250"/>
    </location>
</feature>
<dbReference type="Pfam" id="PF12348">
    <property type="entry name" value="CLASP_N"/>
    <property type="match status" value="1"/>
</dbReference>
<sequence length="330" mass="35396">MLETPPNAKSLAAALQPTADWTKRVEALRLVGTWATAEHTHSSHAFVSGIHELRDAIADQVGDLRSAVVKEACATIAILASTMKDAAFQAHVDTFLASLLKALVVSVEVVSGAADSCIRTILVSTRTGHHAVLPKVVQAATSRSPVLRRCAVEYLGLVAASWNTKAMLRHNVPDTIAKLLLLGLCDGNCGVRAASRKSFWTFQARFPAKAKLVWEKLDAATKNALLQGGAAAAPGEATTPRSPLESDASSTASDGLRAVFARLYQPHYFQERAKRLAKLKEAQELRLCTFTPVRRLRRVAPQAKHVVTLPPPPPYVEASSSRIASTVACS</sequence>
<reference evidence="3 4" key="1">
    <citation type="journal article" date="2014" name="Genome Biol. Evol.">
        <title>The secreted proteins of Achlya hypogyna and Thraustotheca clavata identify the ancestral oomycete secretome and reveal gene acquisitions by horizontal gene transfer.</title>
        <authorList>
            <person name="Misner I."/>
            <person name="Blouin N."/>
            <person name="Leonard G."/>
            <person name="Richards T.A."/>
            <person name="Lane C.E."/>
        </authorList>
    </citation>
    <scope>NUCLEOTIDE SEQUENCE [LARGE SCALE GENOMIC DNA]</scope>
    <source>
        <strain evidence="3 4">ATCC 48635</strain>
    </source>
</reference>
<gene>
    <name evidence="3" type="ORF">ACHHYP_07005</name>
</gene>
<comment type="caution">
    <text evidence="3">The sequence shown here is derived from an EMBL/GenBank/DDBJ whole genome shotgun (WGS) entry which is preliminary data.</text>
</comment>
<dbReference type="GO" id="GO:0000226">
    <property type="term" value="P:microtubule cytoskeleton organization"/>
    <property type="evidence" value="ECO:0007669"/>
    <property type="project" value="TreeGrafter"/>
</dbReference>
<feature type="compositionally biased region" description="Low complexity" evidence="1">
    <location>
        <begin position="230"/>
        <end position="240"/>
    </location>
</feature>
<dbReference type="SUPFAM" id="SSF48371">
    <property type="entry name" value="ARM repeat"/>
    <property type="match status" value="1"/>
</dbReference>
<organism evidence="3 4">
    <name type="scientific">Achlya hypogyna</name>
    <name type="common">Oomycete</name>
    <name type="synonym">Protoachlya hypogyna</name>
    <dbReference type="NCBI Taxonomy" id="1202772"/>
    <lineage>
        <taxon>Eukaryota</taxon>
        <taxon>Sar</taxon>
        <taxon>Stramenopiles</taxon>
        <taxon>Oomycota</taxon>
        <taxon>Saprolegniomycetes</taxon>
        <taxon>Saprolegniales</taxon>
        <taxon>Achlyaceae</taxon>
        <taxon>Achlya</taxon>
    </lineage>
</organism>
<dbReference type="OrthoDB" id="46159at2759"/>
<dbReference type="Proteomes" id="UP000243579">
    <property type="component" value="Unassembled WGS sequence"/>
</dbReference>
<keyword evidence="4" id="KW-1185">Reference proteome</keyword>
<dbReference type="GO" id="GO:0000278">
    <property type="term" value="P:mitotic cell cycle"/>
    <property type="evidence" value="ECO:0007669"/>
    <property type="project" value="UniProtKB-ARBA"/>
</dbReference>
<dbReference type="InterPro" id="IPR016024">
    <property type="entry name" value="ARM-type_fold"/>
</dbReference>
<dbReference type="InterPro" id="IPR011989">
    <property type="entry name" value="ARM-like"/>
</dbReference>
<dbReference type="STRING" id="1202772.A0A1V9YR36"/>